<keyword evidence="4" id="KW-0378">Hydrolase</keyword>
<comment type="caution">
    <text evidence="4">The sequence shown here is derived from an EMBL/GenBank/DDBJ whole genome shotgun (WGS) entry which is preliminary data.</text>
</comment>
<dbReference type="AlphaFoldDB" id="A0A4Q8D1R0"/>
<dbReference type="PANTHER" id="PTHR11851:SF224">
    <property type="entry name" value="PROCESSING PROTEASE"/>
    <property type="match status" value="1"/>
</dbReference>
<evidence type="ECO:0000313" key="4">
    <source>
        <dbReference type="EMBL" id="RZU99316.1"/>
    </source>
</evidence>
<feature type="signal peptide" evidence="1">
    <location>
        <begin position="1"/>
        <end position="21"/>
    </location>
</feature>
<dbReference type="Proteomes" id="UP000292298">
    <property type="component" value="Unassembled WGS sequence"/>
</dbReference>
<feature type="domain" description="Peptidase M16 C-terminal" evidence="3">
    <location>
        <begin position="189"/>
        <end position="363"/>
    </location>
</feature>
<protein>
    <submittedName>
        <fullName evidence="4">Zinc protease</fullName>
    </submittedName>
</protein>
<dbReference type="Pfam" id="PF05193">
    <property type="entry name" value="Peptidase_M16_C"/>
    <property type="match status" value="1"/>
</dbReference>
<evidence type="ECO:0000313" key="5">
    <source>
        <dbReference type="Proteomes" id="UP000292298"/>
    </source>
</evidence>
<dbReference type="InterPro" id="IPR011765">
    <property type="entry name" value="Pept_M16_N"/>
</dbReference>
<gene>
    <name evidence="4" type="ORF">EV698_1602</name>
</gene>
<dbReference type="InterPro" id="IPR011249">
    <property type="entry name" value="Metalloenz_LuxS/M16"/>
</dbReference>
<evidence type="ECO:0000259" key="3">
    <source>
        <dbReference type="Pfam" id="PF05193"/>
    </source>
</evidence>
<dbReference type="PANTHER" id="PTHR11851">
    <property type="entry name" value="METALLOPROTEASE"/>
    <property type="match status" value="1"/>
</dbReference>
<dbReference type="InterPro" id="IPR007863">
    <property type="entry name" value="Peptidase_M16_C"/>
</dbReference>
<feature type="chain" id="PRO_5020372467" evidence="1">
    <location>
        <begin position="22"/>
        <end position="439"/>
    </location>
</feature>
<feature type="domain" description="Peptidase M16 N-terminal" evidence="2">
    <location>
        <begin position="39"/>
        <end position="177"/>
    </location>
</feature>
<evidence type="ECO:0000259" key="2">
    <source>
        <dbReference type="Pfam" id="PF00675"/>
    </source>
</evidence>
<dbReference type="EMBL" id="SHLI01000001">
    <property type="protein sequence ID" value="RZU99316.1"/>
    <property type="molecule type" value="Genomic_DNA"/>
</dbReference>
<organism evidence="4 5">
    <name type="scientific">Spiribacter vilamensis</name>
    <dbReference type="NCBI Taxonomy" id="531306"/>
    <lineage>
        <taxon>Bacteria</taxon>
        <taxon>Pseudomonadati</taxon>
        <taxon>Pseudomonadota</taxon>
        <taxon>Gammaproteobacteria</taxon>
        <taxon>Chromatiales</taxon>
        <taxon>Ectothiorhodospiraceae</taxon>
        <taxon>Spiribacter</taxon>
    </lineage>
</organism>
<dbReference type="InterPro" id="IPR050361">
    <property type="entry name" value="MPP/UQCRC_Complex"/>
</dbReference>
<sequence length="439" mass="47598">MRRWIVAFGLILFSSAGGAMQAEIQEWKTDAGADVLFVERHELPIVDIRMTFDAGSARDGERAGLARMTSNLLLEGTPERSAGEIARGFERYGARVSTGSGRDTAEVSARALSEAERLDPVIDDLAAAVANADFPADAVDRVRRQMTLSLQQAESSASAQAEKAFMRGIYGEHPYATPPGGTLESVEGLTRQAVIDFHRRHYTATNATITIVGDLTPDRAEAIARSLSTTLPAGEALPALPEVTMPESAQTVRVPMEAEQTHVIIGQPSVRKGSDAYYPLYLGNHILGGGGLTSILAERMREERGLSYSSSSQLTSGARRGRFQMATQVRNDALGEALSVMRDSLDEMRTEGPSDQRLSDSRRNITGSFPLQLDSNRDLLGYVATIGFHDLSRDYLQEFVDRIDGLEGDDVQSAMQMTIDPARHVTVLVGPEATINAVE</sequence>
<dbReference type="GO" id="GO:0008233">
    <property type="term" value="F:peptidase activity"/>
    <property type="evidence" value="ECO:0007669"/>
    <property type="project" value="UniProtKB-KW"/>
</dbReference>
<keyword evidence="5" id="KW-1185">Reference proteome</keyword>
<keyword evidence="1" id="KW-0732">Signal</keyword>
<dbReference type="Pfam" id="PF00675">
    <property type="entry name" value="Peptidase_M16"/>
    <property type="match status" value="1"/>
</dbReference>
<name>A0A4Q8D1R0_9GAMM</name>
<reference evidence="4 5" key="1">
    <citation type="submission" date="2019-02" db="EMBL/GenBank/DDBJ databases">
        <title>Genomic Encyclopedia of Type Strains, Phase IV (KMG-IV): sequencing the most valuable type-strain genomes for metagenomic binning, comparative biology and taxonomic classification.</title>
        <authorList>
            <person name="Goeker M."/>
        </authorList>
    </citation>
    <scope>NUCLEOTIDE SEQUENCE [LARGE SCALE GENOMIC DNA]</scope>
    <source>
        <strain evidence="4 5">DSM 21056</strain>
    </source>
</reference>
<dbReference type="Gene3D" id="3.30.830.10">
    <property type="entry name" value="Metalloenzyme, LuxS/M16 peptidase-like"/>
    <property type="match status" value="2"/>
</dbReference>
<proteinExistence type="predicted"/>
<accession>A0A4Q8D1R0</accession>
<dbReference type="SUPFAM" id="SSF63411">
    <property type="entry name" value="LuxS/MPP-like metallohydrolase"/>
    <property type="match status" value="2"/>
</dbReference>
<dbReference type="GO" id="GO:0006508">
    <property type="term" value="P:proteolysis"/>
    <property type="evidence" value="ECO:0007669"/>
    <property type="project" value="UniProtKB-KW"/>
</dbReference>
<dbReference type="GO" id="GO:0046872">
    <property type="term" value="F:metal ion binding"/>
    <property type="evidence" value="ECO:0007669"/>
    <property type="project" value="InterPro"/>
</dbReference>
<dbReference type="OrthoDB" id="9811314at2"/>
<evidence type="ECO:0000256" key="1">
    <source>
        <dbReference type="SAM" id="SignalP"/>
    </source>
</evidence>
<keyword evidence="4" id="KW-0645">Protease</keyword>